<sequence>MLQVNRKNVLTVAVTDSEDNTTTKNITVYYEPKKTLAAPTVTPSTTEPAQTVTLTANAAATGETVQYSADGGKTYQDVPAAGVTSRQMAPSSLSRLIYTVMNHQPSTMLSPISRPMILHNCRQLSRH</sequence>
<gene>
    <name evidence="1" type="ORF">BFL38_00020</name>
</gene>
<name>A0A1E5NFX1_9SPIR</name>
<dbReference type="AlphaFoldDB" id="A0A1E5NFX1"/>
<reference evidence="1 2" key="1">
    <citation type="submission" date="2016-08" db="EMBL/GenBank/DDBJ databases">
        <title>Characterization and recognition of Brachyspira hampsonii sp. nov., a novel intestinal spirochete that is pathogenic to pigs.</title>
        <authorList>
            <person name="Mirajkar N."/>
            <person name="La T."/>
            <person name="Phillips N."/>
            <person name="Hampson D."/>
            <person name="Gebhart C."/>
        </authorList>
    </citation>
    <scope>NUCLEOTIDE SEQUENCE [LARGE SCALE GENOMIC DNA]</scope>
    <source>
        <strain evidence="1 2">P280/1</strain>
    </source>
</reference>
<evidence type="ECO:0000313" key="2">
    <source>
        <dbReference type="Proteomes" id="UP000095247"/>
    </source>
</evidence>
<evidence type="ECO:0000313" key="1">
    <source>
        <dbReference type="EMBL" id="OEJ15070.1"/>
    </source>
</evidence>
<accession>A0A1E5NFX1</accession>
<dbReference type="EMBL" id="MDCO01000007">
    <property type="protein sequence ID" value="OEJ15070.1"/>
    <property type="molecule type" value="Genomic_DNA"/>
</dbReference>
<dbReference type="Proteomes" id="UP000095247">
    <property type="component" value="Unassembled WGS sequence"/>
</dbReference>
<proteinExistence type="predicted"/>
<comment type="caution">
    <text evidence="1">The sequence shown here is derived from an EMBL/GenBank/DDBJ whole genome shotgun (WGS) entry which is preliminary data.</text>
</comment>
<organism evidence="1 2">
    <name type="scientific">Brachyspira hampsonii</name>
    <dbReference type="NCBI Taxonomy" id="1287055"/>
    <lineage>
        <taxon>Bacteria</taxon>
        <taxon>Pseudomonadati</taxon>
        <taxon>Spirochaetota</taxon>
        <taxon>Spirochaetia</taxon>
        <taxon>Brachyspirales</taxon>
        <taxon>Brachyspiraceae</taxon>
        <taxon>Brachyspira</taxon>
    </lineage>
</organism>
<protein>
    <submittedName>
        <fullName evidence="1">Uncharacterized protein</fullName>
    </submittedName>
</protein>